<feature type="compositionally biased region" description="Basic and acidic residues" evidence="2">
    <location>
        <begin position="58"/>
        <end position="67"/>
    </location>
</feature>
<sequence length="67" mass="7823">MEDRLAEVESRISLAEDLMEELNLTVYRQQQQIDLLQQQLRHLHQQLQDGLAASGERNPGEEIPPHY</sequence>
<dbReference type="PANTHER" id="PTHR36508:SF1">
    <property type="entry name" value="PROTEIN SLYX"/>
    <property type="match status" value="1"/>
</dbReference>
<evidence type="ECO:0000256" key="1">
    <source>
        <dbReference type="SAM" id="Coils"/>
    </source>
</evidence>
<comment type="caution">
    <text evidence="3">The sequence shown here is derived from an EMBL/GenBank/DDBJ whole genome shotgun (WGS) entry which is preliminary data.</text>
</comment>
<proteinExistence type="predicted"/>
<organism evidence="3 4">
    <name type="scientific">Candidatus Accumulibacter affinis</name>
    <dbReference type="NCBI Taxonomy" id="2954384"/>
    <lineage>
        <taxon>Bacteria</taxon>
        <taxon>Pseudomonadati</taxon>
        <taxon>Pseudomonadota</taxon>
        <taxon>Betaproteobacteria</taxon>
        <taxon>Candidatus Accumulibacter</taxon>
    </lineage>
</organism>
<dbReference type="Proteomes" id="UP000706151">
    <property type="component" value="Unassembled WGS sequence"/>
</dbReference>
<protein>
    <submittedName>
        <fullName evidence="3">SlyX family protein</fullName>
    </submittedName>
</protein>
<name>A0A935T500_9PROT</name>
<feature type="region of interest" description="Disordered" evidence="2">
    <location>
        <begin position="47"/>
        <end position="67"/>
    </location>
</feature>
<evidence type="ECO:0000313" key="4">
    <source>
        <dbReference type="Proteomes" id="UP000706151"/>
    </source>
</evidence>
<accession>A0A935T500</accession>
<dbReference type="Pfam" id="PF04102">
    <property type="entry name" value="SlyX"/>
    <property type="match status" value="1"/>
</dbReference>
<dbReference type="EMBL" id="JADJOT010000002">
    <property type="protein sequence ID" value="MBK7953070.1"/>
    <property type="molecule type" value="Genomic_DNA"/>
</dbReference>
<evidence type="ECO:0000256" key="2">
    <source>
        <dbReference type="SAM" id="MobiDB-lite"/>
    </source>
</evidence>
<feature type="coiled-coil region" evidence="1">
    <location>
        <begin position="5"/>
        <end position="46"/>
    </location>
</feature>
<dbReference type="PANTHER" id="PTHR36508">
    <property type="entry name" value="PROTEIN SLYX"/>
    <property type="match status" value="1"/>
</dbReference>
<dbReference type="AlphaFoldDB" id="A0A935T500"/>
<gene>
    <name evidence="3" type="ORF">IPK02_03305</name>
</gene>
<evidence type="ECO:0000313" key="3">
    <source>
        <dbReference type="EMBL" id="MBK7953070.1"/>
    </source>
</evidence>
<keyword evidence="1" id="KW-0175">Coiled coil</keyword>
<dbReference type="Gene3D" id="1.20.5.300">
    <property type="match status" value="1"/>
</dbReference>
<reference evidence="3 4" key="1">
    <citation type="submission" date="2020-10" db="EMBL/GenBank/DDBJ databases">
        <title>Connecting structure to function with the recovery of over 1000 high-quality activated sludge metagenome-assembled genomes encoding full-length rRNA genes using long-read sequencing.</title>
        <authorList>
            <person name="Singleton C.M."/>
            <person name="Petriglieri F."/>
            <person name="Kristensen J.M."/>
            <person name="Kirkegaard R.H."/>
            <person name="Michaelsen T.Y."/>
            <person name="Andersen M.H."/>
            <person name="Karst S.M."/>
            <person name="Dueholm M.S."/>
            <person name="Nielsen P.H."/>
            <person name="Albertsen M."/>
        </authorList>
    </citation>
    <scope>NUCLEOTIDE SEQUENCE [LARGE SCALE GENOMIC DNA]</scope>
    <source>
        <strain evidence="3">Fred_18-Q3-R57-64_BAT3C.720</strain>
    </source>
</reference>
<dbReference type="InterPro" id="IPR007236">
    <property type="entry name" value="SlyX"/>
</dbReference>